<keyword evidence="3" id="KW-1185">Reference proteome</keyword>
<feature type="transmembrane region" description="Helical" evidence="1">
    <location>
        <begin position="248"/>
        <end position="269"/>
    </location>
</feature>
<dbReference type="RefSeq" id="WP_344908554.1">
    <property type="nucleotide sequence ID" value="NZ_BAAAYO010000006.1"/>
</dbReference>
<sequence length="288" mass="31993">MFVFGNGRLGWSSLAVLLVLLVLAGCVKKEQSVEQGNPVSPEQLRQAAQLNAAADELYRYMMDGDIEKARDKLEQLGSKMTEIRFEGMTSVEGVSALSETIVQAKRVLQSVHVTPEEGQAAVAKIRLATDALTHANQPMWLQYYKGMKEAADQLGQAVQLRDRGTAAKQLEELQFRYNTIRPSLLISRQPFQVEKMDSLMAFMRGRLSGAESDLQQLGGALEHLRLTLDELFQRTDRSAYVPMVEPEVPMASVVLLGSVIVAILSFAAWRIFDFERNSFGGGNRRGGR</sequence>
<accession>A0ABV5W4K2</accession>
<organism evidence="2 3">
    <name type="scientific">Paenibacillus hodogayensis</name>
    <dbReference type="NCBI Taxonomy" id="279208"/>
    <lineage>
        <taxon>Bacteria</taxon>
        <taxon>Bacillati</taxon>
        <taxon>Bacillota</taxon>
        <taxon>Bacilli</taxon>
        <taxon>Bacillales</taxon>
        <taxon>Paenibacillaceae</taxon>
        <taxon>Paenibacillus</taxon>
    </lineage>
</organism>
<keyword evidence="1" id="KW-0812">Transmembrane</keyword>
<comment type="caution">
    <text evidence="2">The sequence shown here is derived from an EMBL/GenBank/DDBJ whole genome shotgun (WGS) entry which is preliminary data.</text>
</comment>
<evidence type="ECO:0000256" key="1">
    <source>
        <dbReference type="SAM" id="Phobius"/>
    </source>
</evidence>
<gene>
    <name evidence="2" type="ORF">ACFFNY_28325</name>
</gene>
<protein>
    <submittedName>
        <fullName evidence="2">Sporulation protein YpjB</fullName>
    </submittedName>
</protein>
<evidence type="ECO:0000313" key="3">
    <source>
        <dbReference type="Proteomes" id="UP001589619"/>
    </source>
</evidence>
<proteinExistence type="predicted"/>
<reference evidence="2 3" key="1">
    <citation type="submission" date="2024-09" db="EMBL/GenBank/DDBJ databases">
        <authorList>
            <person name="Sun Q."/>
            <person name="Mori K."/>
        </authorList>
    </citation>
    <scope>NUCLEOTIDE SEQUENCE [LARGE SCALE GENOMIC DNA]</scope>
    <source>
        <strain evidence="2 3">JCM 12520</strain>
    </source>
</reference>
<dbReference type="Proteomes" id="UP001589619">
    <property type="component" value="Unassembled WGS sequence"/>
</dbReference>
<evidence type="ECO:0000313" key="2">
    <source>
        <dbReference type="EMBL" id="MFB9755502.1"/>
    </source>
</evidence>
<name>A0ABV5W4K2_9BACL</name>
<dbReference type="Pfam" id="PF09577">
    <property type="entry name" value="Spore_YpjB"/>
    <property type="match status" value="1"/>
</dbReference>
<dbReference type="InterPro" id="IPR014231">
    <property type="entry name" value="Spore_YpjB"/>
</dbReference>
<keyword evidence="1" id="KW-0472">Membrane</keyword>
<dbReference type="EMBL" id="JBHMAG010000018">
    <property type="protein sequence ID" value="MFB9755502.1"/>
    <property type="molecule type" value="Genomic_DNA"/>
</dbReference>
<keyword evidence="1" id="KW-1133">Transmembrane helix</keyword>